<dbReference type="AlphaFoldDB" id="A0A7T5R1Z1"/>
<keyword evidence="1" id="KW-0175">Coiled coil</keyword>
<sequence>MNTRIEQQSRARIAAFLPDAIRMALNSYQKFSHEIHGGDDKSFKEHHMACKVAISHIDLLLKLARWADLPDSAAADHNQQQVLMAAIAEAERELHDYEEQDDAGENRS</sequence>
<gene>
    <name evidence="2" type="ORF">HYS17_11005</name>
</gene>
<dbReference type="EMBL" id="CP066681">
    <property type="protein sequence ID" value="QQG36012.1"/>
    <property type="molecule type" value="Genomic_DNA"/>
</dbReference>
<protein>
    <submittedName>
        <fullName evidence="2">Uncharacterized protein</fullName>
    </submittedName>
</protein>
<name>A0A7T5R1Z1_9BACT</name>
<evidence type="ECO:0000313" key="3">
    <source>
        <dbReference type="Proteomes" id="UP000595362"/>
    </source>
</evidence>
<organism evidence="2 3">
    <name type="scientific">Micavibrio aeruginosavorus</name>
    <dbReference type="NCBI Taxonomy" id="349221"/>
    <lineage>
        <taxon>Bacteria</taxon>
        <taxon>Pseudomonadati</taxon>
        <taxon>Bdellovibrionota</taxon>
        <taxon>Bdellovibrionia</taxon>
        <taxon>Bdellovibrionales</taxon>
        <taxon>Pseudobdellovibrionaceae</taxon>
        <taxon>Micavibrio</taxon>
    </lineage>
</organism>
<reference evidence="2 3" key="1">
    <citation type="submission" date="2020-07" db="EMBL/GenBank/DDBJ databases">
        <title>Huge and variable diversity of episymbiotic CPR bacteria and DPANN archaea in groundwater ecosystems.</title>
        <authorList>
            <person name="He C.Y."/>
            <person name="Keren R."/>
            <person name="Whittaker M."/>
            <person name="Farag I.F."/>
            <person name="Doudna J."/>
            <person name="Cate J.H.D."/>
            <person name="Banfield J.F."/>
        </authorList>
    </citation>
    <scope>NUCLEOTIDE SEQUENCE [LARGE SCALE GENOMIC DNA]</scope>
    <source>
        <strain evidence="2">NC_groundwater_70_Ag_B-0.1um_54_66</strain>
    </source>
</reference>
<dbReference type="Proteomes" id="UP000595362">
    <property type="component" value="Chromosome"/>
</dbReference>
<proteinExistence type="predicted"/>
<accession>A0A7T5R1Z1</accession>
<evidence type="ECO:0000313" key="2">
    <source>
        <dbReference type="EMBL" id="QQG36012.1"/>
    </source>
</evidence>
<evidence type="ECO:0000256" key="1">
    <source>
        <dbReference type="SAM" id="Coils"/>
    </source>
</evidence>
<feature type="coiled-coil region" evidence="1">
    <location>
        <begin position="80"/>
        <end position="107"/>
    </location>
</feature>